<evidence type="ECO:0000256" key="3">
    <source>
        <dbReference type="ARBA" id="ARBA00005874"/>
    </source>
</evidence>
<comment type="caution">
    <text evidence="12">The sequence shown here is derived from an EMBL/GenBank/DDBJ whole genome shotgun (WGS) entry which is preliminary data.</text>
</comment>
<evidence type="ECO:0000256" key="4">
    <source>
        <dbReference type="ARBA" id="ARBA00012820"/>
    </source>
</evidence>
<comment type="catalytic activity">
    <reaction evidence="1">
        <text>2 alpha,alpha'-trehalose 6-mycolate = alpha,alpha'-trehalose 6,6'-bismycolate + alpha,alpha-trehalose</text>
        <dbReference type="Rhea" id="RHEA:23472"/>
        <dbReference type="ChEBI" id="CHEBI:16551"/>
        <dbReference type="ChEBI" id="CHEBI:18195"/>
        <dbReference type="ChEBI" id="CHEBI:18234"/>
        <dbReference type="EC" id="2.3.1.122"/>
    </reaction>
</comment>
<keyword evidence="6" id="KW-0964">Secreted</keyword>
<proteinExistence type="inferred from homology"/>
<evidence type="ECO:0000256" key="10">
    <source>
        <dbReference type="ARBA" id="ARBA00048109"/>
    </source>
</evidence>
<gene>
    <name evidence="12" type="ORF">BKG61_19510</name>
</gene>
<dbReference type="Pfam" id="PF00756">
    <property type="entry name" value="Esterase"/>
    <property type="match status" value="1"/>
</dbReference>
<evidence type="ECO:0000256" key="11">
    <source>
        <dbReference type="SAM" id="MobiDB-lite"/>
    </source>
</evidence>
<evidence type="ECO:0000256" key="9">
    <source>
        <dbReference type="ARBA" id="ARBA00032572"/>
    </source>
</evidence>
<dbReference type="GO" id="GO:0050348">
    <property type="term" value="F:trehalose O-mycolyltransferase activity"/>
    <property type="evidence" value="ECO:0007669"/>
    <property type="project" value="UniProtKB-EC"/>
</dbReference>
<evidence type="ECO:0000256" key="6">
    <source>
        <dbReference type="ARBA" id="ARBA00022525"/>
    </source>
</evidence>
<dbReference type="InterPro" id="IPR006311">
    <property type="entry name" value="TAT_signal"/>
</dbReference>
<evidence type="ECO:0000256" key="8">
    <source>
        <dbReference type="ARBA" id="ARBA00023315"/>
    </source>
</evidence>
<dbReference type="InterPro" id="IPR050583">
    <property type="entry name" value="Mycobacterial_A85_antigen"/>
</dbReference>
<keyword evidence="8" id="KW-0012">Acyltransferase</keyword>
<comment type="similarity">
    <text evidence="3">Belongs to the mycobacterial A85 antigen family.</text>
</comment>
<dbReference type="GO" id="GO:0004144">
    <property type="term" value="F:diacylglycerol O-acyltransferase activity"/>
    <property type="evidence" value="ECO:0007669"/>
    <property type="project" value="UniProtKB-EC"/>
</dbReference>
<protein>
    <recommendedName>
        <fullName evidence="9">Acyl-CoA:diacylglycerol acyltransferase</fullName>
        <ecNumber evidence="4">2.3.1.122</ecNumber>
        <ecNumber evidence="5">2.3.1.20</ecNumber>
    </recommendedName>
</protein>
<keyword evidence="7" id="KW-0808">Transferase</keyword>
<evidence type="ECO:0000256" key="5">
    <source>
        <dbReference type="ARBA" id="ARBA00013244"/>
    </source>
</evidence>
<organism evidence="12 13">
    <name type="scientific">Mycobacterium syngnathidarum</name>
    <dbReference type="NCBI Taxonomy" id="1908205"/>
    <lineage>
        <taxon>Bacteria</taxon>
        <taxon>Bacillati</taxon>
        <taxon>Actinomycetota</taxon>
        <taxon>Actinomycetes</taxon>
        <taxon>Mycobacteriales</taxon>
        <taxon>Mycobacteriaceae</taxon>
        <taxon>Mycobacterium</taxon>
    </lineage>
</organism>
<dbReference type="STRING" id="1908205.BKG60_28425"/>
<dbReference type="GO" id="GO:0005576">
    <property type="term" value="C:extracellular region"/>
    <property type="evidence" value="ECO:0007669"/>
    <property type="project" value="UniProtKB-SubCell"/>
</dbReference>
<dbReference type="InterPro" id="IPR000801">
    <property type="entry name" value="Esterase-like"/>
</dbReference>
<dbReference type="InterPro" id="IPR029058">
    <property type="entry name" value="AB_hydrolase_fold"/>
</dbReference>
<dbReference type="EC" id="2.3.1.122" evidence="4"/>
<dbReference type="PANTHER" id="PTHR48098">
    <property type="entry name" value="ENTEROCHELIN ESTERASE-RELATED"/>
    <property type="match status" value="1"/>
</dbReference>
<accession>A0A1S1JV37</accession>
<evidence type="ECO:0000313" key="13">
    <source>
        <dbReference type="Proteomes" id="UP000179636"/>
    </source>
</evidence>
<feature type="region of interest" description="Disordered" evidence="11">
    <location>
        <begin position="40"/>
        <end position="77"/>
    </location>
</feature>
<evidence type="ECO:0000256" key="1">
    <source>
        <dbReference type="ARBA" id="ARBA00000697"/>
    </source>
</evidence>
<evidence type="ECO:0000256" key="7">
    <source>
        <dbReference type="ARBA" id="ARBA00022679"/>
    </source>
</evidence>
<dbReference type="AlphaFoldDB" id="A0A1S1JV37"/>
<sequence length="300" mass="31761">MSRAETHRWNDAQVTLLTRRDALRLGVTGAGAAGLLTLGSLLGPSTPRASPRPYQPGPEQPASAGAPLPTRDSGAFTSAARGGVETNWIIARPPGQHGPLRPVIALHGMDNDAVGVMNLGIPEALAQLTATGRPPFAVVSVDGGNSFWRRRASGEDSGAMVLDELIPMLTTKNIDTSRVAFMGWSMGGYGAMLLGARLGAARTAAVCAISPALYMTYWGAPADAFDGIDDWRQNSALRLPPALGSIPLRIDCGTGDRFYAATSMFVNQLPRKPAVGFYPGGHDEVFWRAHLSDELAWLDS</sequence>
<reference evidence="12 13" key="1">
    <citation type="submission" date="2016-10" db="EMBL/GenBank/DDBJ databases">
        <title>Evaluation of Human, Animal and Environmental Mycobacterium chelonae Isolates by Core Genome Phylogenomic Analysis, Targeted Gene Comparison, and Anti-microbial Susceptibility Patterns: A Tale of Mistaken Identities.</title>
        <authorList>
            <person name="Fogelson S.B."/>
            <person name="Camus A.C."/>
            <person name="Lorenz W."/>
            <person name="Vasireddy R."/>
            <person name="Vasireddy S."/>
            <person name="Smith T."/>
            <person name="Brown-Elliott B.A."/>
            <person name="Wallace R.J.Jr."/>
            <person name="Hasan N.A."/>
            <person name="Reischl U."/>
            <person name="Sanchez S."/>
        </authorList>
    </citation>
    <scope>NUCLEOTIDE SEQUENCE [LARGE SCALE GENOMIC DNA]</scope>
    <source>
        <strain evidence="12 13">24999</strain>
    </source>
</reference>
<dbReference type="PANTHER" id="PTHR48098:SF1">
    <property type="entry name" value="DIACYLGLYCEROL ACYLTRANSFERASE_MYCOLYLTRANSFERASE AG85A"/>
    <property type="match status" value="1"/>
</dbReference>
<evidence type="ECO:0000256" key="2">
    <source>
        <dbReference type="ARBA" id="ARBA00004613"/>
    </source>
</evidence>
<comment type="catalytic activity">
    <reaction evidence="10">
        <text>an acyl-CoA + a 1,2-diacyl-sn-glycerol = a triacyl-sn-glycerol + CoA</text>
        <dbReference type="Rhea" id="RHEA:10868"/>
        <dbReference type="ChEBI" id="CHEBI:17815"/>
        <dbReference type="ChEBI" id="CHEBI:57287"/>
        <dbReference type="ChEBI" id="CHEBI:58342"/>
        <dbReference type="ChEBI" id="CHEBI:64615"/>
        <dbReference type="EC" id="2.3.1.20"/>
    </reaction>
</comment>
<comment type="subcellular location">
    <subcellularLocation>
        <location evidence="2">Secreted</location>
    </subcellularLocation>
</comment>
<dbReference type="PROSITE" id="PS51318">
    <property type="entry name" value="TAT"/>
    <property type="match status" value="1"/>
</dbReference>
<evidence type="ECO:0000313" key="12">
    <source>
        <dbReference type="EMBL" id="OHT95449.1"/>
    </source>
</evidence>
<dbReference type="Proteomes" id="UP000179636">
    <property type="component" value="Unassembled WGS sequence"/>
</dbReference>
<dbReference type="SUPFAM" id="SSF53474">
    <property type="entry name" value="alpha/beta-Hydrolases"/>
    <property type="match status" value="1"/>
</dbReference>
<dbReference type="Gene3D" id="3.40.50.1820">
    <property type="entry name" value="alpha/beta hydrolase"/>
    <property type="match status" value="1"/>
</dbReference>
<name>A0A1S1JV37_9MYCO</name>
<dbReference type="EC" id="2.3.1.20" evidence="5"/>
<keyword evidence="13" id="KW-1185">Reference proteome</keyword>
<dbReference type="EMBL" id="MLHV01000019">
    <property type="protein sequence ID" value="OHT95449.1"/>
    <property type="molecule type" value="Genomic_DNA"/>
</dbReference>